<reference evidence="1 2" key="1">
    <citation type="submission" date="2021-06" db="EMBL/GenBank/DDBJ databases">
        <title>Caerostris extrusa draft genome.</title>
        <authorList>
            <person name="Kono N."/>
            <person name="Arakawa K."/>
        </authorList>
    </citation>
    <scope>NUCLEOTIDE SEQUENCE [LARGE SCALE GENOMIC DNA]</scope>
</reference>
<sequence>MEKQVEKKKANAGAVRFQQIPLKEESKEREKRFVQQEMPKKKEIGFGGLRDRRWVHETIKDILRRNYFCISLQLMSRRKDICVFLNVLNTPEERIEFPEYI</sequence>
<proteinExistence type="predicted"/>
<evidence type="ECO:0000313" key="1">
    <source>
        <dbReference type="EMBL" id="GIY33335.1"/>
    </source>
</evidence>
<dbReference type="AlphaFoldDB" id="A0AAV4SLI6"/>
<protein>
    <submittedName>
        <fullName evidence="1">Uncharacterized protein</fullName>
    </submittedName>
</protein>
<organism evidence="1 2">
    <name type="scientific">Caerostris extrusa</name>
    <name type="common">Bark spider</name>
    <name type="synonym">Caerostris bankana</name>
    <dbReference type="NCBI Taxonomy" id="172846"/>
    <lineage>
        <taxon>Eukaryota</taxon>
        <taxon>Metazoa</taxon>
        <taxon>Ecdysozoa</taxon>
        <taxon>Arthropoda</taxon>
        <taxon>Chelicerata</taxon>
        <taxon>Arachnida</taxon>
        <taxon>Araneae</taxon>
        <taxon>Araneomorphae</taxon>
        <taxon>Entelegynae</taxon>
        <taxon>Araneoidea</taxon>
        <taxon>Araneidae</taxon>
        <taxon>Caerostris</taxon>
    </lineage>
</organism>
<keyword evidence="2" id="KW-1185">Reference proteome</keyword>
<name>A0AAV4SLI6_CAEEX</name>
<evidence type="ECO:0000313" key="2">
    <source>
        <dbReference type="Proteomes" id="UP001054945"/>
    </source>
</evidence>
<dbReference type="EMBL" id="BPLR01009625">
    <property type="protein sequence ID" value="GIY33335.1"/>
    <property type="molecule type" value="Genomic_DNA"/>
</dbReference>
<dbReference type="Proteomes" id="UP001054945">
    <property type="component" value="Unassembled WGS sequence"/>
</dbReference>
<comment type="caution">
    <text evidence="1">The sequence shown here is derived from an EMBL/GenBank/DDBJ whole genome shotgun (WGS) entry which is preliminary data.</text>
</comment>
<gene>
    <name evidence="1" type="ORF">CEXT_304261</name>
</gene>
<accession>A0AAV4SLI6</accession>